<dbReference type="Proteomes" id="UP000050761">
    <property type="component" value="Unassembled WGS sequence"/>
</dbReference>
<dbReference type="AlphaFoldDB" id="A0A183GB33"/>
<accession>A0A183GB33</accession>
<evidence type="ECO:0000313" key="2">
    <source>
        <dbReference type="Proteomes" id="UP000050761"/>
    </source>
</evidence>
<reference evidence="3" key="2">
    <citation type="submission" date="2019-09" db="UniProtKB">
        <authorList>
            <consortium name="WormBaseParasite"/>
        </authorList>
    </citation>
    <scope>IDENTIFICATION</scope>
</reference>
<name>A0A183GB33_HELPZ</name>
<proteinExistence type="predicted"/>
<accession>A0A3P8BZA1</accession>
<dbReference type="WBParaSite" id="HPBE_0001927901-mRNA-1">
    <property type="protein sequence ID" value="HPBE_0001927901-mRNA-1"/>
    <property type="gene ID" value="HPBE_0001927901"/>
</dbReference>
<evidence type="ECO:0000313" key="3">
    <source>
        <dbReference type="WBParaSite" id="HPBE_0001927901-mRNA-1"/>
    </source>
</evidence>
<reference evidence="1 2" key="1">
    <citation type="submission" date="2018-11" db="EMBL/GenBank/DDBJ databases">
        <authorList>
            <consortium name="Pathogen Informatics"/>
        </authorList>
    </citation>
    <scope>NUCLEOTIDE SEQUENCE [LARGE SCALE GENOMIC DNA]</scope>
</reference>
<gene>
    <name evidence="1" type="ORF">HPBE_LOCUS19278</name>
</gene>
<keyword evidence="2" id="KW-1185">Reference proteome</keyword>
<organism evidence="2 3">
    <name type="scientific">Heligmosomoides polygyrus</name>
    <name type="common">Parasitic roundworm</name>
    <dbReference type="NCBI Taxonomy" id="6339"/>
    <lineage>
        <taxon>Eukaryota</taxon>
        <taxon>Metazoa</taxon>
        <taxon>Ecdysozoa</taxon>
        <taxon>Nematoda</taxon>
        <taxon>Chromadorea</taxon>
        <taxon>Rhabditida</taxon>
        <taxon>Rhabditina</taxon>
        <taxon>Rhabditomorpha</taxon>
        <taxon>Strongyloidea</taxon>
        <taxon>Heligmosomidae</taxon>
        <taxon>Heligmosomoides</taxon>
    </lineage>
</organism>
<sequence length="131" mass="14502">MAALIIDANKLFNILGLAMAGLSKSVQIPLTIARFELSVDITIMSGFRNSHGLLRSLLRLLILLPVVGSSVAEKHMIQRLLLSNLRFHIVCPCLLVDFASSRLRSAEFRPCSLAYRAGCFLPSFVDSRNCR</sequence>
<dbReference type="EMBL" id="UZAH01031254">
    <property type="protein sequence ID" value="VDP14618.1"/>
    <property type="molecule type" value="Genomic_DNA"/>
</dbReference>
<evidence type="ECO:0000313" key="1">
    <source>
        <dbReference type="EMBL" id="VDP14618.1"/>
    </source>
</evidence>
<protein>
    <submittedName>
        <fullName evidence="3">Secreted protein</fullName>
    </submittedName>
</protein>